<proteinExistence type="predicted"/>
<dbReference type="PANTHER" id="PTHR38690:SF1">
    <property type="entry name" value="PROTEASE"/>
    <property type="match status" value="1"/>
</dbReference>
<evidence type="ECO:0000313" key="3">
    <source>
        <dbReference type="EMBL" id="QJC58117.1"/>
    </source>
</evidence>
<gene>
    <name evidence="3" type="ORF">HC248_03454</name>
</gene>
<dbReference type="Pfam" id="PF13116">
    <property type="entry name" value="YhdP"/>
    <property type="match status" value="1"/>
</dbReference>
<evidence type="ECO:0000259" key="2">
    <source>
        <dbReference type="Pfam" id="PF13116"/>
    </source>
</evidence>
<dbReference type="PANTHER" id="PTHR38690">
    <property type="entry name" value="PROTEASE-RELATED"/>
    <property type="match status" value="1"/>
</dbReference>
<sequence>MDQSNPPQLARDKASSKRIAWLAKTARVFLWMVLVLVLLVTLSWAIILSLIVPRIEEFRPRLEIVATKAVGMRVSIGAISARSGGLIPSFELTDVLLFDAAGREALRLPRVLASLTPTSLWGLGFEQLVLEQAELDIRRTADGKIYVGGLDLAQGQGEPSGAADWFFSQTEFAIRGGTLRWIDETRHMPPLALTQVDAVLRNGRRNHQMRLDATPPPEWGERFSLRGQFHQPLLSGNAARWADWSGEVFADLSRVDISLLKQYADLGSMGMGMNLESGQGGLRLWADVAAGQLVSATVDAALTNVQVQLGKDLLPLTLDSVSGRFTGKKRVAGVTLSTENLAFKTYDGLQWPGGNVSLLYTGAGSDAQQIDLTGDRLDLAALAQIAKSLPLSGKNRALIDSLAPKGLVDKVQVSWQGNADVTRRFSVKGSASALVLAAKANPLLSTGATPHPLPGRPGIEGANLDFDVNQDGGKLSVSLAGGALDFPGVFEDVRVPFDQLSLDAQWRLVGGKADVELRNVKFSAPDAEGQFQARWRSPETAAAHESLGHLDLQGSLSRGVGARVHRYLPLVLPELVRRYVRDAVLQGDVSDVKFKVSGPIDLVPFVDASRGEFRISAKVKNGIFAYVPKSIQTDADSKLGVWPPLADFKAELLFNRAALEINAASAKLAGASSLRVVKGNARIPDLMHSATVEVNLGVKGQVQDALAFVNSSPLSALTRRVLDQATASGAGELDLRLSLPLATIDKSRVQGSLTLTNSELQLMPSVPLFSRLKGQLTFTESGFNIPAAQARVLGGEMRFEGGSRPAPRAAPNAVEAEPVIAFRAQGTLSSDALRQASELGFGARLAQNASGTAAYTATLGFRRGLAEVSVASNLQGMALNLPAPLNKTADTLLPIRFENTLLRESLAPGQKLQDRLSLSVGTLVSATFIRDVSTDVPRVLRGGIGVGLESGESVPEPVAGVGANINLVSLDMDKWERVLSASAGVPLSAVVGVGVATNGTPTTANRVNTANSSNFAQAANAINTANAAQTYLPTQMAIRAKALVLQGRQLNHVVVGGSREGLNWRANIAADELNGYVEFRQPGASAPTAAGRLYARLSRLKLEQSSATDVENILDQQPASLPSLDIVVDDFELKGRRLGRVEIEAVNRNQPSSALGAREWRLNKLNLIMPEATLTASGNWAAVNAQAGPVAARNGSDTRRTVMNFRLDIADSGELLKRFGMPGLIRSGKGKMEGQIAWLGSPLSLDYPSMNGQFNINVESGQFLKAEPGIAKLLGVLSLQSLPRRLTLDFRDVFSQGFAFDFVRGDVNIKQGLASTNNLQMKGVNAAVLMEGSADIAKETQDIRVVVVPEINAGTASLIATAINPAIGLGTFLAQYFLRTPLTEAATKQFLIDGSWSDPRITPVAK</sequence>
<keyword evidence="4" id="KW-1185">Reference proteome</keyword>
<reference evidence="3 4" key="1">
    <citation type="submission" date="2020-04" db="EMBL/GenBank/DDBJ databases">
        <title>Complete genome of a Psychrophilic, Marine, Gas Vacuolate Bacterium Polaromonas vacuolata KCTC 22033T.</title>
        <authorList>
            <person name="Hwang K."/>
            <person name="Kim K.M."/>
        </authorList>
    </citation>
    <scope>NUCLEOTIDE SEQUENCE [LARGE SCALE GENOMIC DNA]</scope>
    <source>
        <strain evidence="3 4">KCTC 22033</strain>
    </source>
</reference>
<evidence type="ECO:0000313" key="4">
    <source>
        <dbReference type="Proteomes" id="UP000502041"/>
    </source>
</evidence>
<keyword evidence="1" id="KW-0472">Membrane</keyword>
<dbReference type="InterPro" id="IPR011836">
    <property type="entry name" value="YhdP"/>
</dbReference>
<dbReference type="EMBL" id="CP051461">
    <property type="protein sequence ID" value="QJC58117.1"/>
    <property type="molecule type" value="Genomic_DNA"/>
</dbReference>
<dbReference type="RefSeq" id="WP_168923520.1">
    <property type="nucleotide sequence ID" value="NZ_CP051461.1"/>
</dbReference>
<keyword evidence="1" id="KW-1133">Transmembrane helix</keyword>
<organism evidence="3 4">
    <name type="scientific">Polaromonas vacuolata</name>
    <dbReference type="NCBI Taxonomy" id="37448"/>
    <lineage>
        <taxon>Bacteria</taxon>
        <taxon>Pseudomonadati</taxon>
        <taxon>Pseudomonadota</taxon>
        <taxon>Betaproteobacteria</taxon>
        <taxon>Burkholderiales</taxon>
        <taxon>Comamonadaceae</taxon>
        <taxon>Polaromonas</taxon>
    </lineage>
</organism>
<feature type="transmembrane region" description="Helical" evidence="1">
    <location>
        <begin position="28"/>
        <end position="52"/>
    </location>
</feature>
<dbReference type="NCBIfam" id="TIGR02099">
    <property type="entry name" value="YhdP family protein"/>
    <property type="match status" value="1"/>
</dbReference>
<keyword evidence="1" id="KW-0812">Transmembrane</keyword>
<dbReference type="Proteomes" id="UP000502041">
    <property type="component" value="Chromosome"/>
</dbReference>
<name>A0A6H2HED8_9BURK</name>
<protein>
    <recommendedName>
        <fullName evidence="2">YhdP central domain-containing protein</fullName>
    </recommendedName>
</protein>
<dbReference type="KEGG" id="pvac:HC248_03454"/>
<dbReference type="InterPro" id="IPR025263">
    <property type="entry name" value="YhdP_central"/>
</dbReference>
<evidence type="ECO:0000256" key="1">
    <source>
        <dbReference type="SAM" id="Phobius"/>
    </source>
</evidence>
<accession>A0A6H2HED8</accession>
<feature type="domain" description="YhdP central" evidence="2">
    <location>
        <begin position="21"/>
        <end position="1401"/>
    </location>
</feature>